<dbReference type="EMBL" id="JPMV01000020">
    <property type="protein sequence ID" value="KGI81259.1"/>
    <property type="molecule type" value="Genomic_DNA"/>
</dbReference>
<reference evidence="5 8" key="2">
    <citation type="submission" date="2017-08" db="EMBL/GenBank/DDBJ databases">
        <title>The complete genome sequence of moderately halophilic actinomycete Actinopolyspora erythraea YIM 90600, the producer of novel erythromycin, novel actinopolysporins A-C and tubercidin.</title>
        <authorList>
            <person name="Yin M."/>
            <person name="Tang S."/>
        </authorList>
    </citation>
    <scope>NUCLEOTIDE SEQUENCE [LARGE SCALE GENOMIC DNA]</scope>
    <source>
        <strain evidence="5 8">YIM 90600</strain>
    </source>
</reference>
<dbReference type="InterPro" id="IPR011611">
    <property type="entry name" value="PfkB_dom"/>
</dbReference>
<dbReference type="Proteomes" id="UP000029737">
    <property type="component" value="Unassembled WGS sequence"/>
</dbReference>
<dbReference type="Proteomes" id="UP000215043">
    <property type="component" value="Chromosome"/>
</dbReference>
<evidence type="ECO:0000256" key="1">
    <source>
        <dbReference type="ARBA" id="ARBA00010688"/>
    </source>
</evidence>
<dbReference type="KEGG" id="aey:CDG81_12190"/>
<keyword evidence="3" id="KW-0418">Kinase</keyword>
<evidence type="ECO:0000313" key="8">
    <source>
        <dbReference type="Proteomes" id="UP000215043"/>
    </source>
</evidence>
<reference evidence="6 7" key="1">
    <citation type="journal article" date="2014" name="PLoS ONE">
        <title>Identification and Characterization of a New Erythromycin Biosynthetic Gene Cluster in Actinopolyspora erythraea YIM90600, a Novel Erythronolide-Producing Halophilic Actinomycete Isolated from Salt Field.</title>
        <authorList>
            <person name="Chen D."/>
            <person name="Feng J."/>
            <person name="Huang L."/>
            <person name="Zhang Q."/>
            <person name="Wu J."/>
            <person name="Zhu X."/>
            <person name="Duan Y."/>
            <person name="Xu Z."/>
        </authorList>
    </citation>
    <scope>NUCLEOTIDE SEQUENCE [LARGE SCALE GENOMIC DNA]</scope>
    <source>
        <strain evidence="6 7">YIM90600</strain>
    </source>
</reference>
<gene>
    <name evidence="5" type="ORF">CDG81_12190</name>
    <name evidence="6" type="ORF">IL38_12265</name>
</gene>
<dbReference type="GO" id="GO:0016301">
    <property type="term" value="F:kinase activity"/>
    <property type="evidence" value="ECO:0007669"/>
    <property type="project" value="UniProtKB-KW"/>
</dbReference>
<feature type="domain" description="Carbohydrate kinase PfkB" evidence="4">
    <location>
        <begin position="3"/>
        <end position="282"/>
    </location>
</feature>
<dbReference type="PANTHER" id="PTHR10584:SF166">
    <property type="entry name" value="RIBOKINASE"/>
    <property type="match status" value="1"/>
</dbReference>
<evidence type="ECO:0000259" key="4">
    <source>
        <dbReference type="Pfam" id="PF00294"/>
    </source>
</evidence>
<dbReference type="HOGENOM" id="CLU_888295_0_0_11"/>
<evidence type="ECO:0000256" key="2">
    <source>
        <dbReference type="ARBA" id="ARBA00022679"/>
    </source>
</evidence>
<dbReference type="InterPro" id="IPR002173">
    <property type="entry name" value="Carboh/pur_kinase_PfkB_CS"/>
</dbReference>
<dbReference type="eggNOG" id="COG0524">
    <property type="taxonomic scope" value="Bacteria"/>
</dbReference>
<name>A0A099D5D4_9ACTN</name>
<evidence type="ECO:0000313" key="5">
    <source>
        <dbReference type="EMBL" id="ASU78916.1"/>
    </source>
</evidence>
<dbReference type="InterPro" id="IPR002139">
    <property type="entry name" value="Ribo/fructo_kinase"/>
</dbReference>
<evidence type="ECO:0000313" key="6">
    <source>
        <dbReference type="EMBL" id="KGI81259.1"/>
    </source>
</evidence>
<dbReference type="GO" id="GO:0006796">
    <property type="term" value="P:phosphate-containing compound metabolic process"/>
    <property type="evidence" value="ECO:0007669"/>
    <property type="project" value="UniProtKB-ARBA"/>
</dbReference>
<dbReference type="Pfam" id="PF00294">
    <property type="entry name" value="PfkB"/>
    <property type="match status" value="1"/>
</dbReference>
<evidence type="ECO:0000256" key="3">
    <source>
        <dbReference type="ARBA" id="ARBA00022777"/>
    </source>
</evidence>
<sequence>MVVDRKFFEAGEYATGGEDGTVWHVEQRPGGIGRNVAVNLARLGARVSFVAVSGDDEQSRELELGLRGAGVSVTAHRVPDGLGAVELFLDAERNLTATTVRLPDRTESLALRRAEVESLVSAADGVVVETGLDSRLVEWLRNGSRRGGAVLCGLPSRLDAPDVLAESLSAYDVLVLNHREAARLLGRAHDDVATAERHARSLRARFARTVVVTCGPSGALLIGPDHSSLRLPADDGPCRDDTGAGDALAATFFAHLLRGGEPGTALRHGMSAATLTLRCRKATCVRLALV</sequence>
<dbReference type="InterPro" id="IPR029056">
    <property type="entry name" value="Ribokinase-like"/>
</dbReference>
<dbReference type="PRINTS" id="PR00990">
    <property type="entry name" value="RIBOKINASE"/>
</dbReference>
<dbReference type="Gene3D" id="3.40.1190.20">
    <property type="match status" value="1"/>
</dbReference>
<proteinExistence type="inferred from homology"/>
<keyword evidence="7" id="KW-1185">Reference proteome</keyword>
<organism evidence="5 8">
    <name type="scientific">Actinopolyspora erythraea</name>
    <dbReference type="NCBI Taxonomy" id="414996"/>
    <lineage>
        <taxon>Bacteria</taxon>
        <taxon>Bacillati</taxon>
        <taxon>Actinomycetota</taxon>
        <taxon>Actinomycetes</taxon>
        <taxon>Actinopolysporales</taxon>
        <taxon>Actinopolysporaceae</taxon>
        <taxon>Actinopolyspora</taxon>
    </lineage>
</organism>
<dbReference type="EMBL" id="CP022752">
    <property type="protein sequence ID" value="ASU78916.1"/>
    <property type="molecule type" value="Genomic_DNA"/>
</dbReference>
<dbReference type="SUPFAM" id="SSF53613">
    <property type="entry name" value="Ribokinase-like"/>
    <property type="match status" value="1"/>
</dbReference>
<dbReference type="PANTHER" id="PTHR10584">
    <property type="entry name" value="SUGAR KINASE"/>
    <property type="match status" value="1"/>
</dbReference>
<dbReference type="AlphaFoldDB" id="A0A099D5D4"/>
<accession>A0A099D5D4</accession>
<dbReference type="PROSITE" id="PS00583">
    <property type="entry name" value="PFKB_KINASES_1"/>
    <property type="match status" value="1"/>
</dbReference>
<protein>
    <recommendedName>
        <fullName evidence="4">Carbohydrate kinase PfkB domain-containing protein</fullName>
    </recommendedName>
</protein>
<comment type="similarity">
    <text evidence="1">Belongs to the carbohydrate kinase PfkB family.</text>
</comment>
<evidence type="ECO:0000313" key="7">
    <source>
        <dbReference type="Proteomes" id="UP000029737"/>
    </source>
</evidence>
<keyword evidence="2" id="KW-0808">Transferase</keyword>